<evidence type="ECO:0000256" key="1">
    <source>
        <dbReference type="SAM" id="SignalP"/>
    </source>
</evidence>
<dbReference type="Proteomes" id="UP001212498">
    <property type="component" value="Unassembled WGS sequence"/>
</dbReference>
<keyword evidence="3" id="KW-1185">Reference proteome</keyword>
<gene>
    <name evidence="2" type="ORF">OUY24_19165</name>
</gene>
<organism evidence="2 3">
    <name type="scientific">Nonomuraea ferruginea</name>
    <dbReference type="NCBI Taxonomy" id="46174"/>
    <lineage>
        <taxon>Bacteria</taxon>
        <taxon>Bacillati</taxon>
        <taxon>Actinomycetota</taxon>
        <taxon>Actinomycetes</taxon>
        <taxon>Streptosporangiales</taxon>
        <taxon>Streptosporangiaceae</taxon>
        <taxon>Nonomuraea</taxon>
    </lineage>
</organism>
<name>A0ABT4T0K2_9ACTN</name>
<feature type="signal peptide" evidence="1">
    <location>
        <begin position="1"/>
        <end position="23"/>
    </location>
</feature>
<proteinExistence type="predicted"/>
<sequence>MRRWILPAAVALAAALPATPAVAQAAPDPAQAVKAQLRHERGVRIAEISRTVTGKASTRTRYHSGIQLAPTGPVASWADVEDASDTRSQDGLGAKPGQKAAVGTSVYTSGEAVADLLPKDKLWIRVKQSGHPNLALGTASKQTINVFDPAVLKAVLKGKGGKAVTGGRHYKGTITYAKLYEAAKGHYGKLFDGAPRGSFAKTAISWKLWTDGRGLPVRLSTTERATSGAYRTIDTRYSSWGEHLIVTAPARAEVVEWKDRSRPGTANSVNDLVLTDAYAGTGQS</sequence>
<protein>
    <submittedName>
        <fullName evidence="2">Uncharacterized protein</fullName>
    </submittedName>
</protein>
<evidence type="ECO:0000313" key="2">
    <source>
        <dbReference type="EMBL" id="MDA0642753.1"/>
    </source>
</evidence>
<accession>A0ABT4T0K2</accession>
<dbReference type="RefSeq" id="WP_148029409.1">
    <property type="nucleotide sequence ID" value="NZ_BAABFD010000038.1"/>
</dbReference>
<comment type="caution">
    <text evidence="2">The sequence shown here is derived from an EMBL/GenBank/DDBJ whole genome shotgun (WGS) entry which is preliminary data.</text>
</comment>
<keyword evidence="1" id="KW-0732">Signal</keyword>
<evidence type="ECO:0000313" key="3">
    <source>
        <dbReference type="Proteomes" id="UP001212498"/>
    </source>
</evidence>
<feature type="chain" id="PRO_5045958732" evidence="1">
    <location>
        <begin position="24"/>
        <end position="284"/>
    </location>
</feature>
<dbReference type="EMBL" id="JAPNUD010000049">
    <property type="protein sequence ID" value="MDA0642753.1"/>
    <property type="molecule type" value="Genomic_DNA"/>
</dbReference>
<reference evidence="2 3" key="1">
    <citation type="submission" date="2022-11" db="EMBL/GenBank/DDBJ databases">
        <title>Nonomuraea corallina sp. nov., a new species of the genus Nonomuraea isolated from sea side sediment in Thai sea.</title>
        <authorList>
            <person name="Ngamcharungchit C."/>
            <person name="Matsumoto A."/>
            <person name="Suriyachadkun C."/>
            <person name="Panbangred W."/>
            <person name="Inahashi Y."/>
            <person name="Intra B."/>
        </authorList>
    </citation>
    <scope>NUCLEOTIDE SEQUENCE [LARGE SCALE GENOMIC DNA]</scope>
    <source>
        <strain evidence="2 3">DSM 43553</strain>
    </source>
</reference>